<comment type="subcellular location">
    <subcellularLocation>
        <location evidence="1">Membrane</location>
        <topology evidence="1">Multi-pass membrane protein</topology>
    </subcellularLocation>
</comment>
<evidence type="ECO:0000256" key="11">
    <source>
        <dbReference type="SAM" id="Phobius"/>
    </source>
</evidence>
<evidence type="ECO:0000256" key="6">
    <source>
        <dbReference type="ARBA" id="ARBA00023002"/>
    </source>
</evidence>
<dbReference type="GO" id="GO:0048038">
    <property type="term" value="F:quinone binding"/>
    <property type="evidence" value="ECO:0007669"/>
    <property type="project" value="UniProtKB-KW"/>
</dbReference>
<dbReference type="InterPro" id="IPR038354">
    <property type="entry name" value="VKOR_sf"/>
</dbReference>
<evidence type="ECO:0000256" key="4">
    <source>
        <dbReference type="ARBA" id="ARBA00022719"/>
    </source>
</evidence>
<dbReference type="GO" id="GO:0016020">
    <property type="term" value="C:membrane"/>
    <property type="evidence" value="ECO:0007669"/>
    <property type="project" value="UniProtKB-SubCell"/>
</dbReference>
<dbReference type="AlphaFoldDB" id="A0A8T2TKN2"/>
<evidence type="ECO:0000256" key="2">
    <source>
        <dbReference type="ARBA" id="ARBA00006214"/>
    </source>
</evidence>
<dbReference type="Proteomes" id="UP000825935">
    <property type="component" value="Chromosome 12"/>
</dbReference>
<evidence type="ECO:0000259" key="12">
    <source>
        <dbReference type="SMART" id="SM00756"/>
    </source>
</evidence>
<evidence type="ECO:0000256" key="3">
    <source>
        <dbReference type="ARBA" id="ARBA00022692"/>
    </source>
</evidence>
<reference evidence="13" key="1">
    <citation type="submission" date="2021-08" db="EMBL/GenBank/DDBJ databases">
        <title>WGS assembly of Ceratopteris richardii.</title>
        <authorList>
            <person name="Marchant D.B."/>
            <person name="Chen G."/>
            <person name="Jenkins J."/>
            <person name="Shu S."/>
            <person name="Leebens-Mack J."/>
            <person name="Grimwood J."/>
            <person name="Schmutz J."/>
            <person name="Soltis P."/>
            <person name="Soltis D."/>
            <person name="Chen Z.-H."/>
        </authorList>
    </citation>
    <scope>NUCLEOTIDE SEQUENCE</scope>
    <source>
        <strain evidence="13">Whitten #5841</strain>
        <tissue evidence="13">Leaf</tissue>
    </source>
</reference>
<keyword evidence="5 11" id="KW-1133">Transmembrane helix</keyword>
<dbReference type="InterPro" id="IPR044698">
    <property type="entry name" value="VKOR/LTO1"/>
</dbReference>
<dbReference type="SUPFAM" id="SSF52833">
    <property type="entry name" value="Thioredoxin-like"/>
    <property type="match status" value="1"/>
</dbReference>
<feature type="transmembrane region" description="Helical" evidence="11">
    <location>
        <begin position="173"/>
        <end position="194"/>
    </location>
</feature>
<evidence type="ECO:0000256" key="7">
    <source>
        <dbReference type="ARBA" id="ARBA00023136"/>
    </source>
</evidence>
<accession>A0A8T2TKN2</accession>
<keyword evidence="8" id="KW-1015">Disulfide bond</keyword>
<evidence type="ECO:0000256" key="5">
    <source>
        <dbReference type="ARBA" id="ARBA00022989"/>
    </source>
</evidence>
<keyword evidence="4" id="KW-0874">Quinone</keyword>
<dbReference type="CDD" id="cd12916">
    <property type="entry name" value="VKOR_1"/>
    <property type="match status" value="1"/>
</dbReference>
<evidence type="ECO:0000256" key="9">
    <source>
        <dbReference type="ARBA" id="ARBA00023284"/>
    </source>
</evidence>
<comment type="similarity">
    <text evidence="2">Belongs to the VKOR family.</text>
</comment>
<evidence type="ECO:0000313" key="13">
    <source>
        <dbReference type="EMBL" id="KAH7422403.1"/>
    </source>
</evidence>
<keyword evidence="3 11" id="KW-0812">Transmembrane</keyword>
<dbReference type="OrthoDB" id="343052at2759"/>
<dbReference type="OMA" id="WCPHCHE"/>
<gene>
    <name evidence="13" type="ORF">KP509_12G007300</name>
</gene>
<evidence type="ECO:0000256" key="8">
    <source>
        <dbReference type="ARBA" id="ARBA00023157"/>
    </source>
</evidence>
<sequence length="396" mass="42661">MATLHARYNYGLSTSLSPLCATRQFSCILSSLFAGSSAAPLRNNFTAKRCSSQKQNRVISCSSQPEDKTEDNAEVPTSEGTETRGFQIDFGVIAGLGIVGFSETVYLTYMKLFGGPVSCPIGAGNCEDVLNSDYSFVFGVPLSAVGMLAYGSVAILGVLGASGNSFRIANVDMVRWLLLGTTSVMASASVYFMYILSTKLEGESCVYCVTSAVLSTSLLLLTLRVRGPFSGKLGTWITNKFGFQEIKQVAGLQLAAAVAVFLTLSSSYAGITPAATRSDEIDLPPVEPQITTSSSPMTISLAKHLQSIGAKMYGAFWCSHCYEQKQMFGREAMKYIDYVECYPDGYRRGIKMAEACESAKVDGFPTWIIKGEVLSGEQEYSEIARASGFESPKTNK</sequence>
<dbReference type="InterPro" id="IPR036249">
    <property type="entry name" value="Thioredoxin-like_sf"/>
</dbReference>
<feature type="transmembrane region" description="Helical" evidence="11">
    <location>
        <begin position="249"/>
        <end position="271"/>
    </location>
</feature>
<keyword evidence="7 11" id="KW-0472">Membrane</keyword>
<evidence type="ECO:0000313" key="14">
    <source>
        <dbReference type="Proteomes" id="UP000825935"/>
    </source>
</evidence>
<feature type="region of interest" description="Disordered" evidence="10">
    <location>
        <begin position="58"/>
        <end position="80"/>
    </location>
</feature>
<organism evidence="13 14">
    <name type="scientific">Ceratopteris richardii</name>
    <name type="common">Triangle waterfern</name>
    <dbReference type="NCBI Taxonomy" id="49495"/>
    <lineage>
        <taxon>Eukaryota</taxon>
        <taxon>Viridiplantae</taxon>
        <taxon>Streptophyta</taxon>
        <taxon>Embryophyta</taxon>
        <taxon>Tracheophyta</taxon>
        <taxon>Polypodiopsida</taxon>
        <taxon>Polypodiidae</taxon>
        <taxon>Polypodiales</taxon>
        <taxon>Pteridineae</taxon>
        <taxon>Pteridaceae</taxon>
        <taxon>Parkerioideae</taxon>
        <taxon>Ceratopteris</taxon>
    </lineage>
</organism>
<dbReference type="EMBL" id="CM035417">
    <property type="protein sequence ID" value="KAH7422403.1"/>
    <property type="molecule type" value="Genomic_DNA"/>
</dbReference>
<dbReference type="PANTHER" id="PTHR34573:SF1">
    <property type="entry name" value="VITAMIN K EPOXIDE REDUCTASE DOMAIN-CONTAINING PROTEIN"/>
    <property type="match status" value="1"/>
</dbReference>
<keyword evidence="6" id="KW-0560">Oxidoreductase</keyword>
<evidence type="ECO:0000256" key="10">
    <source>
        <dbReference type="SAM" id="MobiDB-lite"/>
    </source>
</evidence>
<name>A0A8T2TKN2_CERRI</name>
<comment type="caution">
    <text evidence="13">The sequence shown here is derived from an EMBL/GenBank/DDBJ whole genome shotgun (WGS) entry which is preliminary data.</text>
</comment>
<dbReference type="Gene3D" id="3.40.30.10">
    <property type="entry name" value="Glutaredoxin"/>
    <property type="match status" value="1"/>
</dbReference>
<keyword evidence="14" id="KW-1185">Reference proteome</keyword>
<feature type="transmembrane region" description="Helical" evidence="11">
    <location>
        <begin position="206"/>
        <end position="223"/>
    </location>
</feature>
<feature type="domain" description="Vitamin K epoxide reductase" evidence="12">
    <location>
        <begin position="92"/>
        <end position="226"/>
    </location>
</feature>
<dbReference type="PANTHER" id="PTHR34573">
    <property type="entry name" value="VKC DOMAIN-CONTAINING PROTEIN"/>
    <property type="match status" value="1"/>
</dbReference>
<evidence type="ECO:0000256" key="1">
    <source>
        <dbReference type="ARBA" id="ARBA00004141"/>
    </source>
</evidence>
<keyword evidence="9" id="KW-0676">Redox-active center</keyword>
<protein>
    <recommendedName>
        <fullName evidence="12">Vitamin K epoxide reductase domain-containing protein</fullName>
    </recommendedName>
</protein>
<dbReference type="Pfam" id="PF07884">
    <property type="entry name" value="VKOR"/>
    <property type="match status" value="1"/>
</dbReference>
<dbReference type="SMART" id="SM00756">
    <property type="entry name" value="VKc"/>
    <property type="match status" value="1"/>
</dbReference>
<dbReference type="GO" id="GO:0016491">
    <property type="term" value="F:oxidoreductase activity"/>
    <property type="evidence" value="ECO:0007669"/>
    <property type="project" value="UniProtKB-KW"/>
</dbReference>
<feature type="transmembrane region" description="Helical" evidence="11">
    <location>
        <begin position="136"/>
        <end position="161"/>
    </location>
</feature>
<dbReference type="Gene3D" id="1.20.1440.130">
    <property type="entry name" value="VKOR domain"/>
    <property type="match status" value="1"/>
</dbReference>
<dbReference type="InterPro" id="IPR012932">
    <property type="entry name" value="VKOR"/>
</dbReference>
<proteinExistence type="inferred from homology"/>